<evidence type="ECO:0000256" key="2">
    <source>
        <dbReference type="SAM" id="SignalP"/>
    </source>
</evidence>
<keyword evidence="1" id="KW-0245">EGF-like domain</keyword>
<accession>D1LWZ3</accession>
<dbReference type="Proteomes" id="UP000694865">
    <property type="component" value="Unplaced"/>
</dbReference>
<proteinExistence type="evidence at transcript level"/>
<dbReference type="RefSeq" id="NP_001161522.1">
    <property type="nucleotide sequence ID" value="NM_001168050.1"/>
</dbReference>
<dbReference type="InterPro" id="IPR000742">
    <property type="entry name" value="EGF"/>
</dbReference>
<evidence type="ECO:0000259" key="3">
    <source>
        <dbReference type="PROSITE" id="PS50026"/>
    </source>
</evidence>
<evidence type="ECO:0000256" key="1">
    <source>
        <dbReference type="PROSITE-ProRule" id="PRU00076"/>
    </source>
</evidence>
<organism evidence="4">
    <name type="scientific">Saccoglossus kowalevskii</name>
    <name type="common">Acorn worm</name>
    <dbReference type="NCBI Taxonomy" id="10224"/>
    <lineage>
        <taxon>Eukaryota</taxon>
        <taxon>Metazoa</taxon>
        <taxon>Hemichordata</taxon>
        <taxon>Enteropneusta</taxon>
        <taxon>Harrimaniidae</taxon>
        <taxon>Saccoglossus</taxon>
    </lineage>
</organism>
<evidence type="ECO:0000313" key="6">
    <source>
        <dbReference type="RefSeq" id="NP_001161522.1"/>
    </source>
</evidence>
<keyword evidence="5" id="KW-1185">Reference proteome</keyword>
<feature type="domain" description="EGF-like" evidence="3">
    <location>
        <begin position="31"/>
        <end position="63"/>
    </location>
</feature>
<dbReference type="GeneID" id="100313583"/>
<reference evidence="4" key="1">
    <citation type="submission" date="2009-10" db="EMBL/GenBank/DDBJ databases">
        <authorList>
            <person name="Freeman R.M.Jr."/>
            <person name="Wu M.M."/>
            <person name="Gerhart J.J."/>
        </authorList>
    </citation>
    <scope>NUCLEOTIDE SEQUENCE</scope>
</reference>
<dbReference type="KEGG" id="sko:100313583"/>
<dbReference type="SUPFAM" id="SSF57196">
    <property type="entry name" value="EGF/Laminin"/>
    <property type="match status" value="1"/>
</dbReference>
<sequence>MNCHLANLLAAILLLVMVTNVSSVSLGEWTNTRSSANICHNGGIMILDSFCICPIGYGGQYCESKPCGAVAHDEKLTVQCNTCLCRDGKLYCVPLGFPACETTDEVIIVITSAPITTSTYAPTEAEDVIMFSYGEFEALSSVAAITPRFIQLVLPALVLLMTLWT</sequence>
<feature type="chain" id="PRO_5003024189" evidence="2 6">
    <location>
        <begin position="24"/>
        <end position="165"/>
    </location>
</feature>
<feature type="signal peptide" evidence="2 6">
    <location>
        <begin position="1"/>
        <end position="23"/>
    </location>
</feature>
<dbReference type="EMBL" id="GU075970">
    <property type="protein sequence ID" value="ACY92499.1"/>
    <property type="molecule type" value="mRNA"/>
</dbReference>
<dbReference type="Gene3D" id="2.10.25.10">
    <property type="entry name" value="Laminin"/>
    <property type="match status" value="1"/>
</dbReference>
<reference evidence="4" key="2">
    <citation type="submission" date="2009-11" db="EMBL/GenBank/DDBJ databases">
        <title>Evolution of Nodal signaling in deuterostomes.</title>
        <authorList>
            <person name="Wlizla M."/>
            <person name="Darras S."/>
            <person name="Gerhart J.J."/>
            <person name="Lowe C.J."/>
        </authorList>
    </citation>
    <scope>NUCLEOTIDE SEQUENCE</scope>
</reference>
<evidence type="ECO:0000313" key="5">
    <source>
        <dbReference type="Proteomes" id="UP000694865"/>
    </source>
</evidence>
<name>D1LWZ3_SACKO</name>
<comment type="caution">
    <text evidence="1">Lacks conserved residue(s) required for the propagation of feature annotation.</text>
</comment>
<feature type="disulfide bond" evidence="1">
    <location>
        <begin position="53"/>
        <end position="62"/>
    </location>
</feature>
<evidence type="ECO:0000313" key="4">
    <source>
        <dbReference type="EMBL" id="ACY92499.1"/>
    </source>
</evidence>
<dbReference type="OrthoDB" id="9893603at2759"/>
<dbReference type="PROSITE" id="PS00022">
    <property type="entry name" value="EGF_1"/>
    <property type="match status" value="1"/>
</dbReference>
<dbReference type="PROSITE" id="PS50026">
    <property type="entry name" value="EGF_3"/>
    <property type="match status" value="1"/>
</dbReference>
<dbReference type="PROSITE" id="PS01186">
    <property type="entry name" value="EGF_2"/>
    <property type="match status" value="1"/>
</dbReference>
<reference evidence="6" key="3">
    <citation type="submission" date="2025-05" db="UniProtKB">
        <authorList>
            <consortium name="RefSeq"/>
        </authorList>
    </citation>
    <scope>IDENTIFICATION</scope>
</reference>
<keyword evidence="1" id="KW-1015">Disulfide bond</keyword>
<gene>
    <name evidence="6" type="primary">LOC100313583</name>
</gene>
<dbReference type="AlphaFoldDB" id="D1LWZ3"/>
<keyword evidence="2 6" id="KW-0732">Signal</keyword>
<protein>
    <submittedName>
        <fullName evidence="4 6">Cripto-like protein</fullName>
    </submittedName>
</protein>